<keyword evidence="2" id="KW-1185">Reference proteome</keyword>
<accession>A0ABT6FED7</accession>
<protein>
    <submittedName>
        <fullName evidence="1">Uncharacterized protein</fullName>
    </submittedName>
</protein>
<reference evidence="1 2" key="1">
    <citation type="submission" date="2023-03" db="EMBL/GenBank/DDBJ databases">
        <title>Paludisphaera mucosa sp. nov. a novel planctomycete from northern fen.</title>
        <authorList>
            <person name="Ivanova A."/>
        </authorList>
    </citation>
    <scope>NUCLEOTIDE SEQUENCE [LARGE SCALE GENOMIC DNA]</scope>
    <source>
        <strain evidence="1 2">Pla2</strain>
    </source>
</reference>
<gene>
    <name evidence="1" type="ORF">PZE19_19360</name>
</gene>
<evidence type="ECO:0000313" key="2">
    <source>
        <dbReference type="Proteomes" id="UP001216907"/>
    </source>
</evidence>
<proteinExistence type="predicted"/>
<comment type="caution">
    <text evidence="1">The sequence shown here is derived from an EMBL/GenBank/DDBJ whole genome shotgun (WGS) entry which is preliminary data.</text>
</comment>
<name>A0ABT6FED7_9BACT</name>
<evidence type="ECO:0000313" key="1">
    <source>
        <dbReference type="EMBL" id="MDG3005943.1"/>
    </source>
</evidence>
<sequence>MFLELYHPASRQVFRGKRGHGSEYGHVFGGASDYAGLAAFSGEPAVHLLLRLNTTDPAVGVTIPGVQWLPLLCAIRYGACNLGYRVISDREVKILHQGETKAWDGFPYDKYPERLPASPLVLEERAYDPSNPKHACFYAGVFGYDALSQEQFADLARFVVEEGIFDPDISDWETPDSYLREGNSLPFTQGSPVDDCPDPGCRNHGRASSLRTFAIFQEGRPEARDLWGPNCGSLQILYQICPACSAIRTTNQSD</sequence>
<dbReference type="RefSeq" id="WP_277862256.1">
    <property type="nucleotide sequence ID" value="NZ_JARRAG010000002.1"/>
</dbReference>
<dbReference type="EMBL" id="JARRAG010000002">
    <property type="protein sequence ID" value="MDG3005943.1"/>
    <property type="molecule type" value="Genomic_DNA"/>
</dbReference>
<dbReference type="Proteomes" id="UP001216907">
    <property type="component" value="Unassembled WGS sequence"/>
</dbReference>
<organism evidence="1 2">
    <name type="scientific">Paludisphaera mucosa</name>
    <dbReference type="NCBI Taxonomy" id="3030827"/>
    <lineage>
        <taxon>Bacteria</taxon>
        <taxon>Pseudomonadati</taxon>
        <taxon>Planctomycetota</taxon>
        <taxon>Planctomycetia</taxon>
        <taxon>Isosphaerales</taxon>
        <taxon>Isosphaeraceae</taxon>
        <taxon>Paludisphaera</taxon>
    </lineage>
</organism>